<feature type="domain" description="DOMON" evidence="10">
    <location>
        <begin position="56"/>
        <end position="167"/>
    </location>
</feature>
<evidence type="ECO:0000256" key="6">
    <source>
        <dbReference type="ARBA" id="ARBA00022989"/>
    </source>
</evidence>
<evidence type="ECO:0000256" key="5">
    <source>
        <dbReference type="ARBA" id="ARBA00022982"/>
    </source>
</evidence>
<protein>
    <submittedName>
        <fullName evidence="13">Cytochrome b561 and DOMON domain-containing protein At3g07570</fullName>
    </submittedName>
</protein>
<dbReference type="InterPro" id="IPR045266">
    <property type="entry name" value="DOH_DOMON"/>
</dbReference>
<evidence type="ECO:0000313" key="12">
    <source>
        <dbReference type="Proteomes" id="UP000813463"/>
    </source>
</evidence>
<name>A0A9R0JPX6_SPIOL</name>
<keyword evidence="5" id="KW-0249">Electron transport</keyword>
<dbReference type="SMART" id="SM00664">
    <property type="entry name" value="DoH"/>
    <property type="match status" value="1"/>
</dbReference>
<feature type="transmembrane region" description="Helical" evidence="8">
    <location>
        <begin position="247"/>
        <end position="267"/>
    </location>
</feature>
<dbReference type="CDD" id="cd08760">
    <property type="entry name" value="Cyt_b561_FRRS1_like"/>
    <property type="match status" value="1"/>
</dbReference>
<dbReference type="Proteomes" id="UP000813463">
    <property type="component" value="Chromosome 5"/>
</dbReference>
<keyword evidence="4 9" id="KW-0732">Signal</keyword>
<dbReference type="GO" id="GO:0016020">
    <property type="term" value="C:membrane"/>
    <property type="evidence" value="ECO:0007669"/>
    <property type="project" value="UniProtKB-SubCell"/>
</dbReference>
<feature type="transmembrane region" description="Helical" evidence="8">
    <location>
        <begin position="279"/>
        <end position="298"/>
    </location>
</feature>
<reference evidence="12" key="1">
    <citation type="journal article" date="2021" name="Nat. Commun.">
        <title>Genomic analyses provide insights into spinach domestication and the genetic basis of agronomic traits.</title>
        <authorList>
            <person name="Cai X."/>
            <person name="Sun X."/>
            <person name="Xu C."/>
            <person name="Sun H."/>
            <person name="Wang X."/>
            <person name="Ge C."/>
            <person name="Zhang Z."/>
            <person name="Wang Q."/>
            <person name="Fei Z."/>
            <person name="Jiao C."/>
            <person name="Wang Q."/>
        </authorList>
    </citation>
    <scope>NUCLEOTIDE SEQUENCE [LARGE SCALE GENOMIC DNA]</scope>
    <source>
        <strain evidence="12">cv. Varoflay</strain>
    </source>
</reference>
<dbReference type="OrthoDB" id="19261at2759"/>
<dbReference type="InterPro" id="IPR006593">
    <property type="entry name" value="Cyt_b561/ferric_Rdtase_TM"/>
</dbReference>
<organism evidence="12 13">
    <name type="scientific">Spinacia oleracea</name>
    <name type="common">Spinach</name>
    <dbReference type="NCBI Taxonomy" id="3562"/>
    <lineage>
        <taxon>Eukaryota</taxon>
        <taxon>Viridiplantae</taxon>
        <taxon>Streptophyta</taxon>
        <taxon>Embryophyta</taxon>
        <taxon>Tracheophyta</taxon>
        <taxon>Spermatophyta</taxon>
        <taxon>Magnoliopsida</taxon>
        <taxon>eudicotyledons</taxon>
        <taxon>Gunneridae</taxon>
        <taxon>Pentapetalae</taxon>
        <taxon>Caryophyllales</taxon>
        <taxon>Chenopodiaceae</taxon>
        <taxon>Chenopodioideae</taxon>
        <taxon>Anserineae</taxon>
        <taxon>Spinacia</taxon>
    </lineage>
</organism>
<dbReference type="PANTHER" id="PTHR23130:SF171">
    <property type="entry name" value="OS01G0895300 PROTEIN"/>
    <property type="match status" value="1"/>
</dbReference>
<dbReference type="RefSeq" id="XP_021842771.1">
    <property type="nucleotide sequence ID" value="XM_021987079.2"/>
</dbReference>
<keyword evidence="2" id="KW-0813">Transport</keyword>
<evidence type="ECO:0000256" key="4">
    <source>
        <dbReference type="ARBA" id="ARBA00022729"/>
    </source>
</evidence>
<feature type="signal peptide" evidence="9">
    <location>
        <begin position="1"/>
        <end position="23"/>
    </location>
</feature>
<keyword evidence="12" id="KW-1185">Reference proteome</keyword>
<keyword evidence="3 8" id="KW-0812">Transmembrane</keyword>
<dbReference type="PROSITE" id="PS50939">
    <property type="entry name" value="CYTOCHROME_B561"/>
    <property type="match status" value="1"/>
</dbReference>
<dbReference type="GeneID" id="110782827"/>
<dbReference type="InterPro" id="IPR005018">
    <property type="entry name" value="DOMON_domain"/>
</dbReference>
<sequence length="368" mass="41605">MKQTVFIFFTVVFFLNPYLLVLSQNAEPCNSVIDYNENVNFDTTAMFCQTVWKSFPEIVLRYVQAGPQLWSFLLSAPNENSWLGIGFSTNGQMVGSSAMVGWFYENGTGGMKQYFLQGQVTNKVEPDAGELTVVDNSSTVFIQASRIHLAFQINTVEPRKELLYAVGPYGQLPVANGGFQLIEHREKSQASLDYTTGRSQTMSSPYTGIRRTHGALNMIGWGILMPIGVIVARYFRQWDPIWFYSHIAIQIFSFLFGLVGFILGFVVEGFTKAEVTHHKNIGILILTLGCLQVMALLIRPKKGTKPRKYWNWYHHNAGRSLVIFAISNIFYGIRLGMEGAGWYGTYAAILTLMVIVAIVLEIRLWRQR</sequence>
<dbReference type="PANTHER" id="PTHR23130">
    <property type="entry name" value="CYTOCHROME B561 AND DOMON DOMAIN-CONTAINING PROTEIN"/>
    <property type="match status" value="1"/>
</dbReference>
<gene>
    <name evidence="13" type="primary">LOC110782827</name>
</gene>
<evidence type="ECO:0000259" key="11">
    <source>
        <dbReference type="PROSITE" id="PS50939"/>
    </source>
</evidence>
<feature type="domain" description="Cytochrome b561" evidence="11">
    <location>
        <begin position="175"/>
        <end position="368"/>
    </location>
</feature>
<feature type="chain" id="PRO_5040408432" evidence="9">
    <location>
        <begin position="24"/>
        <end position="368"/>
    </location>
</feature>
<evidence type="ECO:0000256" key="7">
    <source>
        <dbReference type="ARBA" id="ARBA00023136"/>
    </source>
</evidence>
<dbReference type="Pfam" id="PF03351">
    <property type="entry name" value="DOMON"/>
    <property type="match status" value="1"/>
</dbReference>
<proteinExistence type="predicted"/>
<dbReference type="Gene3D" id="1.20.120.1770">
    <property type="match status" value="1"/>
</dbReference>
<keyword evidence="6 8" id="KW-1133">Transmembrane helix</keyword>
<evidence type="ECO:0000256" key="8">
    <source>
        <dbReference type="SAM" id="Phobius"/>
    </source>
</evidence>
<evidence type="ECO:0000259" key="10">
    <source>
        <dbReference type="PROSITE" id="PS50836"/>
    </source>
</evidence>
<evidence type="ECO:0000313" key="13">
    <source>
        <dbReference type="RefSeq" id="XP_021842771.1"/>
    </source>
</evidence>
<accession>A0A9R0JPX6</accession>
<comment type="subcellular location">
    <subcellularLocation>
        <location evidence="1">Membrane</location>
    </subcellularLocation>
</comment>
<feature type="transmembrane region" description="Helical" evidence="8">
    <location>
        <begin position="214"/>
        <end position="235"/>
    </location>
</feature>
<feature type="transmembrane region" description="Helical" evidence="8">
    <location>
        <begin position="343"/>
        <end position="365"/>
    </location>
</feature>
<evidence type="ECO:0000256" key="2">
    <source>
        <dbReference type="ARBA" id="ARBA00022448"/>
    </source>
</evidence>
<dbReference type="AlphaFoldDB" id="A0A9R0JPX6"/>
<evidence type="ECO:0000256" key="9">
    <source>
        <dbReference type="SAM" id="SignalP"/>
    </source>
</evidence>
<dbReference type="SUPFAM" id="SSF49344">
    <property type="entry name" value="CBD9-like"/>
    <property type="match status" value="1"/>
</dbReference>
<evidence type="ECO:0000256" key="1">
    <source>
        <dbReference type="ARBA" id="ARBA00004370"/>
    </source>
</evidence>
<dbReference type="SMART" id="SM00665">
    <property type="entry name" value="B561"/>
    <property type="match status" value="1"/>
</dbReference>
<dbReference type="PROSITE" id="PS50836">
    <property type="entry name" value="DOMON"/>
    <property type="match status" value="1"/>
</dbReference>
<dbReference type="KEGG" id="soe:110782827"/>
<dbReference type="CDD" id="cd09631">
    <property type="entry name" value="DOMON_DOH"/>
    <property type="match status" value="1"/>
</dbReference>
<evidence type="ECO:0000256" key="3">
    <source>
        <dbReference type="ARBA" id="ARBA00022692"/>
    </source>
</evidence>
<reference evidence="13" key="2">
    <citation type="submission" date="2025-08" db="UniProtKB">
        <authorList>
            <consortium name="RefSeq"/>
        </authorList>
    </citation>
    <scope>IDENTIFICATION</scope>
    <source>
        <tissue evidence="13">Leaf</tissue>
    </source>
</reference>
<keyword evidence="7 8" id="KW-0472">Membrane</keyword>